<evidence type="ECO:0000256" key="6">
    <source>
        <dbReference type="ARBA" id="ARBA00022989"/>
    </source>
</evidence>
<feature type="signal peptide" evidence="11">
    <location>
        <begin position="1"/>
        <end position="18"/>
    </location>
</feature>
<comment type="subcellular location">
    <subcellularLocation>
        <location evidence="1">Cell membrane</location>
        <topology evidence="1">Multi-pass membrane protein</topology>
    </subcellularLocation>
    <subcellularLocation>
        <location evidence="8">Membrane</location>
        <topology evidence="8">Multi-pass membrane protein</topology>
    </subcellularLocation>
</comment>
<keyword evidence="14" id="KW-1185">Reference proteome</keyword>
<dbReference type="Proteomes" id="UP000615755">
    <property type="component" value="Unassembled WGS sequence"/>
</dbReference>
<dbReference type="RefSeq" id="WP_192509684.1">
    <property type="nucleotide sequence ID" value="NZ_AQGV01000015.1"/>
</dbReference>
<evidence type="ECO:0000259" key="12">
    <source>
        <dbReference type="Pfam" id="PF01618"/>
    </source>
</evidence>
<dbReference type="Pfam" id="PF01618">
    <property type="entry name" value="MotA_ExbB"/>
    <property type="match status" value="1"/>
</dbReference>
<organism evidence="13 14">
    <name type="scientific">Pseudoalteromonas aurantia 208</name>
    <dbReference type="NCBI Taxonomy" id="1314867"/>
    <lineage>
        <taxon>Bacteria</taxon>
        <taxon>Pseudomonadati</taxon>
        <taxon>Pseudomonadota</taxon>
        <taxon>Gammaproteobacteria</taxon>
        <taxon>Alteromonadales</taxon>
        <taxon>Pseudoalteromonadaceae</taxon>
        <taxon>Pseudoalteromonas</taxon>
    </lineage>
</organism>
<comment type="similarity">
    <text evidence="8">Belongs to the exbB/tolQ family.</text>
</comment>
<name>A0ABR9EJK7_9GAMM</name>
<proteinExistence type="inferred from homology"/>
<keyword evidence="4 10" id="KW-0812">Transmembrane</keyword>
<feature type="coiled-coil region" evidence="9">
    <location>
        <begin position="23"/>
        <end position="75"/>
    </location>
</feature>
<dbReference type="PANTHER" id="PTHR30625:SF15">
    <property type="entry name" value="BIOPOLYMER TRANSPORT PROTEIN EXBB"/>
    <property type="match status" value="1"/>
</dbReference>
<accession>A0ABR9EJK7</accession>
<feature type="transmembrane region" description="Helical" evidence="10">
    <location>
        <begin position="331"/>
        <end position="355"/>
    </location>
</feature>
<evidence type="ECO:0000256" key="5">
    <source>
        <dbReference type="ARBA" id="ARBA00022927"/>
    </source>
</evidence>
<dbReference type="InterPro" id="IPR050790">
    <property type="entry name" value="ExbB/TolQ_transport"/>
</dbReference>
<evidence type="ECO:0000256" key="2">
    <source>
        <dbReference type="ARBA" id="ARBA00022448"/>
    </source>
</evidence>
<evidence type="ECO:0000256" key="7">
    <source>
        <dbReference type="ARBA" id="ARBA00023136"/>
    </source>
</evidence>
<dbReference type="InterPro" id="IPR002898">
    <property type="entry name" value="MotA_ExbB_proton_chnl"/>
</dbReference>
<evidence type="ECO:0000256" key="4">
    <source>
        <dbReference type="ARBA" id="ARBA00022692"/>
    </source>
</evidence>
<comment type="caution">
    <text evidence="13">The sequence shown here is derived from an EMBL/GenBank/DDBJ whole genome shotgun (WGS) entry which is preliminary data.</text>
</comment>
<evidence type="ECO:0000256" key="11">
    <source>
        <dbReference type="SAM" id="SignalP"/>
    </source>
</evidence>
<feature type="chain" id="PRO_5047249484" evidence="11">
    <location>
        <begin position="19"/>
        <end position="432"/>
    </location>
</feature>
<evidence type="ECO:0000313" key="13">
    <source>
        <dbReference type="EMBL" id="MBE0370609.1"/>
    </source>
</evidence>
<sequence length="432" mass="48044">MIKHLVMLMLFSSANCFASDTLSDEILKRIDTAQSQLHKVQQDINNEHHILAKQIKEKLSKIKALRQKAANIQRAEDEQLLSLETLKSRVQAWQAQQNYQQQLVQSFASQTQSPLADSNNIIQFEQVKAFLEKKLSPSWKTKQIIDNSSQLQQFETLALGPISVAVNESSAGFINDDNALLRISTNTLNDNGTLFSSLSQLRAQGQTELHFDPTLGNADKLNQQQLSISAYIKKGGIWAYPILLFAFFALMTALFKAQQFLRLPKLANEMVDKIETYIHQQDSTRLQTYITTLAPIQKSLVEIAQSTPISQKRDDSLIAQLKDQKYRNEKYLGIITTCAAVAPLLGLLGTVSGMIHTFMMMNVFGSGDASVVSGGISQALITTEIGLIVAIPALIASALLNKKSKSFDIRLEAIATKLSKVEFNSNELKNEQ</sequence>
<evidence type="ECO:0000313" key="14">
    <source>
        <dbReference type="Proteomes" id="UP000615755"/>
    </source>
</evidence>
<evidence type="ECO:0000256" key="3">
    <source>
        <dbReference type="ARBA" id="ARBA00022475"/>
    </source>
</evidence>
<dbReference type="EMBL" id="AQGV01000015">
    <property type="protein sequence ID" value="MBE0370609.1"/>
    <property type="molecule type" value="Genomic_DNA"/>
</dbReference>
<evidence type="ECO:0000256" key="1">
    <source>
        <dbReference type="ARBA" id="ARBA00004651"/>
    </source>
</evidence>
<protein>
    <submittedName>
        <fullName evidence="13">Biopolymer transport protein ExbB</fullName>
    </submittedName>
</protein>
<keyword evidence="11" id="KW-0732">Signal</keyword>
<evidence type="ECO:0000256" key="10">
    <source>
        <dbReference type="SAM" id="Phobius"/>
    </source>
</evidence>
<evidence type="ECO:0000256" key="9">
    <source>
        <dbReference type="SAM" id="Coils"/>
    </source>
</evidence>
<keyword evidence="7 10" id="KW-0472">Membrane</keyword>
<evidence type="ECO:0000256" key="8">
    <source>
        <dbReference type="RuleBase" id="RU004057"/>
    </source>
</evidence>
<keyword evidence="3" id="KW-1003">Cell membrane</keyword>
<reference evidence="13 14" key="1">
    <citation type="submission" date="2015-03" db="EMBL/GenBank/DDBJ databases">
        <title>Genome sequence of Pseudoalteromonas aurantia.</title>
        <authorList>
            <person name="Xie B.-B."/>
            <person name="Rong J.-C."/>
            <person name="Qin Q.-L."/>
            <person name="Zhang Y.-Z."/>
        </authorList>
    </citation>
    <scope>NUCLEOTIDE SEQUENCE [LARGE SCALE GENOMIC DNA]</scope>
    <source>
        <strain evidence="13 14">208</strain>
    </source>
</reference>
<feature type="transmembrane region" description="Helical" evidence="10">
    <location>
        <begin position="237"/>
        <end position="255"/>
    </location>
</feature>
<keyword evidence="2 8" id="KW-0813">Transport</keyword>
<keyword evidence="6 10" id="KW-1133">Transmembrane helix</keyword>
<feature type="transmembrane region" description="Helical" evidence="10">
    <location>
        <begin position="375"/>
        <end position="400"/>
    </location>
</feature>
<keyword evidence="5 8" id="KW-0653">Protein transport</keyword>
<gene>
    <name evidence="13" type="primary">exbB</name>
    <name evidence="13" type="ORF">PAUR_b0680</name>
</gene>
<dbReference type="PANTHER" id="PTHR30625">
    <property type="entry name" value="PROTEIN TOLQ"/>
    <property type="match status" value="1"/>
</dbReference>
<keyword evidence="9" id="KW-0175">Coiled coil</keyword>
<feature type="domain" description="MotA/TolQ/ExbB proton channel" evidence="12">
    <location>
        <begin position="307"/>
        <end position="410"/>
    </location>
</feature>